<dbReference type="Pfam" id="PF00293">
    <property type="entry name" value="NUDIX"/>
    <property type="match status" value="1"/>
</dbReference>
<dbReference type="InterPro" id="IPR000086">
    <property type="entry name" value="NUDIX_hydrolase_dom"/>
</dbReference>
<dbReference type="Gene3D" id="3.90.79.10">
    <property type="entry name" value="Nucleoside Triphosphate Pyrophosphohydrolase"/>
    <property type="match status" value="1"/>
</dbReference>
<dbReference type="AlphaFoldDB" id="A6DU64"/>
<dbReference type="SUPFAM" id="SSF55811">
    <property type="entry name" value="Nudix"/>
    <property type="match status" value="1"/>
</dbReference>
<evidence type="ECO:0000259" key="1">
    <source>
        <dbReference type="Pfam" id="PF00293"/>
    </source>
</evidence>
<name>A6DU64_9BACT</name>
<feature type="domain" description="Nudix hydrolase" evidence="1">
    <location>
        <begin position="42"/>
        <end position="134"/>
    </location>
</feature>
<gene>
    <name evidence="2" type="ORF">LNTAR_15397</name>
</gene>
<dbReference type="STRING" id="313628.LNTAR_15397"/>
<comment type="caution">
    <text evidence="2">The sequence shown here is derived from an EMBL/GenBank/DDBJ whole genome shotgun (WGS) entry which is preliminary data.</text>
</comment>
<sequence>MERDDLKQRPVVSMRGFGSHNKVPGTWSDDSSMVLCKLHSILEQACLRELHEETSLDLRHRTKELKHLIDLEGMGRDPRDNDLRWSRTSVFMYELREDEHGLMVSGGDDAFHAFWFCINDLPWNLAFDHSDILAKAFPKIAPLPK</sequence>
<reference evidence="2 3" key="1">
    <citation type="journal article" date="2010" name="J. Bacteriol.">
        <title>Genome sequence of Lentisphaera araneosa HTCC2155T, the type species of the order Lentisphaerales in the phylum Lentisphaerae.</title>
        <authorList>
            <person name="Thrash J.C."/>
            <person name="Cho J.C."/>
            <person name="Vergin K.L."/>
            <person name="Morris R.M."/>
            <person name="Giovannoni S.J."/>
        </authorList>
    </citation>
    <scope>NUCLEOTIDE SEQUENCE [LARGE SCALE GENOMIC DNA]</scope>
    <source>
        <strain evidence="2 3">HTCC2155</strain>
    </source>
</reference>
<proteinExistence type="predicted"/>
<dbReference type="Proteomes" id="UP000004947">
    <property type="component" value="Unassembled WGS sequence"/>
</dbReference>
<dbReference type="EMBL" id="ABCK01000047">
    <property type="protein sequence ID" value="EDM24823.1"/>
    <property type="molecule type" value="Genomic_DNA"/>
</dbReference>
<keyword evidence="3" id="KW-1185">Reference proteome</keyword>
<protein>
    <recommendedName>
        <fullName evidence="1">Nudix hydrolase domain-containing protein</fullName>
    </recommendedName>
</protein>
<organism evidence="2 3">
    <name type="scientific">Lentisphaera araneosa HTCC2155</name>
    <dbReference type="NCBI Taxonomy" id="313628"/>
    <lineage>
        <taxon>Bacteria</taxon>
        <taxon>Pseudomonadati</taxon>
        <taxon>Lentisphaerota</taxon>
        <taxon>Lentisphaeria</taxon>
        <taxon>Lentisphaerales</taxon>
        <taxon>Lentisphaeraceae</taxon>
        <taxon>Lentisphaera</taxon>
    </lineage>
</organism>
<evidence type="ECO:0000313" key="3">
    <source>
        <dbReference type="Proteomes" id="UP000004947"/>
    </source>
</evidence>
<accession>A6DU64</accession>
<evidence type="ECO:0000313" key="2">
    <source>
        <dbReference type="EMBL" id="EDM24823.1"/>
    </source>
</evidence>
<dbReference type="InterPro" id="IPR015797">
    <property type="entry name" value="NUDIX_hydrolase-like_dom_sf"/>
</dbReference>